<evidence type="ECO:0000313" key="4">
    <source>
        <dbReference type="Proteomes" id="UP000187209"/>
    </source>
</evidence>
<name>A0A1R2B5H4_9CILI</name>
<comment type="caution">
    <text evidence="3">The sequence shown here is derived from an EMBL/GenBank/DDBJ whole genome shotgun (WGS) entry which is preliminary data.</text>
</comment>
<sequence length="739" mass="84217">MNVSDEITSIYKGKISLAEAMKEIDTVKKAFEITGRIETKLSAQDEVIKDLQEKSDMYASYGFVMTKAEETKQSVNKIIKDKFEEFTANFFTHLNEKISRNEIDNFISNKCTWTAFNSLTQNVGSLKSRLDKHIFSDFEGLKTKMKVRFGDKHAEIINENAKIMEEFSQIKMRMSAVEQKINEMFVDDGLGDSEDYDSQEENDNIMQNLNNKDSLESDEDNHKSDSPKLNITVIEPRRDSILLQESKPIIQESDPVVIPIQEPKPVEEKKCLDQIKPSLTSAIIPTQELPIIQEKPLQTPSITPIASDPPKLEPPTQSFSIPKPTQDLKPSLLIETPKPPEPPKPPSDHGSASRNNTFPPSDHGSASRNNTLEIPDITSYKKKDDETSSKHRRNSSIGDPPILSRKNSMCSSVGYGGTSGGVGGGLRGLNKKLNLFQKDLETFKGFIDENKFSIEEIKGEFGKVYDKIDRVRIRCEEIEINRQNMEQSFIKALRRSGKDKKTPVKQQVNMINSKDLKKIYEMMNEKTTKLTVFEVQMDRISQDMEFVKGSYKEKINDIINSLRGLDSFRKESVKDSSDTNHKINIIDEKLSSLYSMLNKELQNIKGPMTDLISDQQREKEILEENLKRQQATFRDIVDECSLSMKNIVPENIVQSRISTARPNTRKANESPKVSVKHKFYDSNNAYRVSNPNSKADENWLSFYPDGRTLALPKVGIKKSEKSLTQEFRKSNEFDAKKYL</sequence>
<reference evidence="3 4" key="1">
    <citation type="submission" date="2016-11" db="EMBL/GenBank/DDBJ databases">
        <title>The macronuclear genome of Stentor coeruleus: a giant cell with tiny introns.</title>
        <authorList>
            <person name="Slabodnick M."/>
            <person name="Ruby J.G."/>
            <person name="Reiff S.B."/>
            <person name="Swart E.C."/>
            <person name="Gosai S."/>
            <person name="Prabakaran S."/>
            <person name="Witkowska E."/>
            <person name="Larue G.E."/>
            <person name="Fisher S."/>
            <person name="Freeman R.M."/>
            <person name="Gunawardena J."/>
            <person name="Chu W."/>
            <person name="Stover N.A."/>
            <person name="Gregory B.D."/>
            <person name="Nowacki M."/>
            <person name="Derisi J."/>
            <person name="Roy S.W."/>
            <person name="Marshall W.F."/>
            <person name="Sood P."/>
        </authorList>
    </citation>
    <scope>NUCLEOTIDE SEQUENCE [LARGE SCALE GENOMIC DNA]</scope>
    <source>
        <strain evidence="3">WM001</strain>
    </source>
</reference>
<dbReference type="Proteomes" id="UP000187209">
    <property type="component" value="Unassembled WGS sequence"/>
</dbReference>
<feature type="coiled-coil region" evidence="1">
    <location>
        <begin position="612"/>
        <end position="639"/>
    </location>
</feature>
<organism evidence="3 4">
    <name type="scientific">Stentor coeruleus</name>
    <dbReference type="NCBI Taxonomy" id="5963"/>
    <lineage>
        <taxon>Eukaryota</taxon>
        <taxon>Sar</taxon>
        <taxon>Alveolata</taxon>
        <taxon>Ciliophora</taxon>
        <taxon>Postciliodesmatophora</taxon>
        <taxon>Heterotrichea</taxon>
        <taxon>Heterotrichida</taxon>
        <taxon>Stentoridae</taxon>
        <taxon>Stentor</taxon>
    </lineage>
</organism>
<evidence type="ECO:0000313" key="3">
    <source>
        <dbReference type="EMBL" id="OMJ72028.1"/>
    </source>
</evidence>
<evidence type="ECO:0000256" key="2">
    <source>
        <dbReference type="SAM" id="MobiDB-lite"/>
    </source>
</evidence>
<proteinExistence type="predicted"/>
<keyword evidence="1" id="KW-0175">Coiled coil</keyword>
<keyword evidence="4" id="KW-1185">Reference proteome</keyword>
<gene>
    <name evidence="3" type="ORF">SteCoe_29641</name>
</gene>
<feature type="compositionally biased region" description="Polar residues" evidence="2">
    <location>
        <begin position="350"/>
        <end position="372"/>
    </location>
</feature>
<evidence type="ECO:0000256" key="1">
    <source>
        <dbReference type="SAM" id="Coils"/>
    </source>
</evidence>
<dbReference type="EMBL" id="MPUH01000937">
    <property type="protein sequence ID" value="OMJ72028.1"/>
    <property type="molecule type" value="Genomic_DNA"/>
</dbReference>
<dbReference type="AlphaFoldDB" id="A0A1R2B5H4"/>
<protein>
    <submittedName>
        <fullName evidence="3">Uncharacterized protein</fullName>
    </submittedName>
</protein>
<feature type="compositionally biased region" description="Basic and acidic residues" evidence="2">
    <location>
        <begin position="379"/>
        <end position="389"/>
    </location>
</feature>
<accession>A0A1R2B5H4</accession>
<feature type="region of interest" description="Disordered" evidence="2">
    <location>
        <begin position="290"/>
        <end position="410"/>
    </location>
</feature>